<gene>
    <name evidence="2" type="ORF">BN11_1250006</name>
</gene>
<sequence>MPVGAVPSPRSIAITESARKQMSAAAEFKASVVEMKTYPVEGTAIEVKKLYEGTYGEVPETLNGWFHRDDWPRTAYVLSRMDDGERALDVGVGAGQFLNMVALSGKYSGVYGADPTRFGKYIEYSDLIHRTNDGIDKLPYPDDHFDVVTCMEVLEHIPEEIFTAGLAELRRVCRGQLLMTVPFEEPEPISKTHVRRFERQDVVDNFPDGRYTILNRWRMPWVLIEERMDGKPFAPLDEPMFDDTPKPKTAAAKPAATASKATASKATGSKATGSKLTVEQRRIEQLEATVARLKSRRSVRTADWAGAQARRVKQAAKRRLGK</sequence>
<evidence type="ECO:0000256" key="1">
    <source>
        <dbReference type="SAM" id="MobiDB-lite"/>
    </source>
</evidence>
<feature type="compositionally biased region" description="Basic residues" evidence="1">
    <location>
        <begin position="310"/>
        <end position="322"/>
    </location>
</feature>
<dbReference type="CDD" id="cd02440">
    <property type="entry name" value="AdoMet_MTases"/>
    <property type="match status" value="1"/>
</dbReference>
<protein>
    <submittedName>
        <fullName evidence="2">Uncharacterized protein</fullName>
    </submittedName>
</protein>
<dbReference type="AlphaFoldDB" id="W6JSM5"/>
<accession>W6JSM5</accession>
<evidence type="ECO:0000313" key="3">
    <source>
        <dbReference type="Proteomes" id="UP000035763"/>
    </source>
</evidence>
<dbReference type="SUPFAM" id="SSF53335">
    <property type="entry name" value="S-adenosyl-L-methionine-dependent methyltransferases"/>
    <property type="match status" value="1"/>
</dbReference>
<dbReference type="Gene3D" id="3.40.50.150">
    <property type="entry name" value="Vaccinia Virus protein VP39"/>
    <property type="match status" value="1"/>
</dbReference>
<reference evidence="2 3" key="1">
    <citation type="journal article" date="2013" name="ISME J.">
        <title>A metabolic model for members of the genus Tetrasphaera involved in enhanced biological phosphorus removal.</title>
        <authorList>
            <person name="Kristiansen R."/>
            <person name="Nguyen H.T.T."/>
            <person name="Saunders A.M."/>
            <person name="Nielsen J.L."/>
            <person name="Wimmer R."/>
            <person name="Le V.Q."/>
            <person name="McIlroy S.J."/>
            <person name="Petrovski S."/>
            <person name="Seviour R.J."/>
            <person name="Calteau A."/>
            <person name="Nielsen K.L."/>
            <person name="Nielsen P.H."/>
        </authorList>
    </citation>
    <scope>NUCLEOTIDE SEQUENCE [LARGE SCALE GENOMIC DNA]</scope>
    <source>
        <strain evidence="2 3">Ben110</strain>
    </source>
</reference>
<feature type="compositionally biased region" description="Low complexity" evidence="1">
    <location>
        <begin position="247"/>
        <end position="275"/>
    </location>
</feature>
<organism evidence="2 3">
    <name type="scientific">Nostocoides australiense Ben110</name>
    <dbReference type="NCBI Taxonomy" id="1193182"/>
    <lineage>
        <taxon>Bacteria</taxon>
        <taxon>Bacillati</taxon>
        <taxon>Actinomycetota</taxon>
        <taxon>Actinomycetes</taxon>
        <taxon>Micrococcales</taxon>
        <taxon>Intrasporangiaceae</taxon>
        <taxon>Nostocoides</taxon>
    </lineage>
</organism>
<proteinExistence type="predicted"/>
<feature type="region of interest" description="Disordered" evidence="1">
    <location>
        <begin position="235"/>
        <end position="279"/>
    </location>
</feature>
<evidence type="ECO:0000313" key="2">
    <source>
        <dbReference type="EMBL" id="CCH71998.1"/>
    </source>
</evidence>
<dbReference type="STRING" id="1193182.BN11_1250006"/>
<feature type="region of interest" description="Disordered" evidence="1">
    <location>
        <begin position="297"/>
        <end position="322"/>
    </location>
</feature>
<comment type="caution">
    <text evidence="2">The sequence shown here is derived from an EMBL/GenBank/DDBJ whole genome shotgun (WGS) entry which is preliminary data.</text>
</comment>
<dbReference type="Proteomes" id="UP000035763">
    <property type="component" value="Unassembled WGS sequence"/>
</dbReference>
<dbReference type="Pfam" id="PF13489">
    <property type="entry name" value="Methyltransf_23"/>
    <property type="match status" value="1"/>
</dbReference>
<dbReference type="InterPro" id="IPR029063">
    <property type="entry name" value="SAM-dependent_MTases_sf"/>
</dbReference>
<dbReference type="EMBL" id="CAJA01000030">
    <property type="protein sequence ID" value="CCH71998.1"/>
    <property type="molecule type" value="Genomic_DNA"/>
</dbReference>
<keyword evidence="3" id="KW-1185">Reference proteome</keyword>
<name>W6JSM5_9MICO</name>